<evidence type="ECO:0000313" key="2">
    <source>
        <dbReference type="EMBL" id="GBP35113.1"/>
    </source>
</evidence>
<feature type="compositionally biased region" description="Basic residues" evidence="1">
    <location>
        <begin position="40"/>
        <end position="49"/>
    </location>
</feature>
<dbReference type="Proteomes" id="UP000299102">
    <property type="component" value="Unassembled WGS sequence"/>
</dbReference>
<keyword evidence="3" id="KW-1185">Reference proteome</keyword>
<sequence>MELVSNLHARSSVGTLRISVGCSETDSEVIDQQSYQTSYPRRHRKKKRTSNVTGDATAGRELEPARREDATPLLVYKTTTHRIRHGTRHRPEPVAMPSMHVVLALALAGAVRCQLAHVIYASPSAVSHQSRIDIKHGAVLSAPAVYAPAVFVTRPKASSIVAPALVPADLWTGPIAYGFFHSLPLTRALEHPVSLHRVENAMRQNVGDDIHKRKTDVDGNTEGGHPAEASRDSNLTKEYKTEEADETVISSKDEKSE</sequence>
<protein>
    <submittedName>
        <fullName evidence="2">Uncharacterized protein</fullName>
    </submittedName>
</protein>
<name>A0A4C1V8K1_EUMVA</name>
<dbReference type="OrthoDB" id="7395552at2759"/>
<dbReference type="EMBL" id="BGZK01000299">
    <property type="protein sequence ID" value="GBP35113.1"/>
    <property type="molecule type" value="Genomic_DNA"/>
</dbReference>
<organism evidence="2 3">
    <name type="scientific">Eumeta variegata</name>
    <name type="common">Bagworm moth</name>
    <name type="synonym">Eumeta japonica</name>
    <dbReference type="NCBI Taxonomy" id="151549"/>
    <lineage>
        <taxon>Eukaryota</taxon>
        <taxon>Metazoa</taxon>
        <taxon>Ecdysozoa</taxon>
        <taxon>Arthropoda</taxon>
        <taxon>Hexapoda</taxon>
        <taxon>Insecta</taxon>
        <taxon>Pterygota</taxon>
        <taxon>Neoptera</taxon>
        <taxon>Endopterygota</taxon>
        <taxon>Lepidoptera</taxon>
        <taxon>Glossata</taxon>
        <taxon>Ditrysia</taxon>
        <taxon>Tineoidea</taxon>
        <taxon>Psychidae</taxon>
        <taxon>Oiketicinae</taxon>
        <taxon>Eumeta</taxon>
    </lineage>
</organism>
<dbReference type="AlphaFoldDB" id="A0A4C1V8K1"/>
<feature type="region of interest" description="Disordered" evidence="1">
    <location>
        <begin position="204"/>
        <end position="257"/>
    </location>
</feature>
<evidence type="ECO:0000313" key="3">
    <source>
        <dbReference type="Proteomes" id="UP000299102"/>
    </source>
</evidence>
<feature type="region of interest" description="Disordered" evidence="1">
    <location>
        <begin position="31"/>
        <end position="64"/>
    </location>
</feature>
<reference evidence="2 3" key="1">
    <citation type="journal article" date="2019" name="Commun. Biol.">
        <title>The bagworm genome reveals a unique fibroin gene that provides high tensile strength.</title>
        <authorList>
            <person name="Kono N."/>
            <person name="Nakamura H."/>
            <person name="Ohtoshi R."/>
            <person name="Tomita M."/>
            <person name="Numata K."/>
            <person name="Arakawa K."/>
        </authorList>
    </citation>
    <scope>NUCLEOTIDE SEQUENCE [LARGE SCALE GENOMIC DNA]</scope>
</reference>
<evidence type="ECO:0000256" key="1">
    <source>
        <dbReference type="SAM" id="MobiDB-lite"/>
    </source>
</evidence>
<gene>
    <name evidence="2" type="ORF">EVAR_28312_1</name>
</gene>
<accession>A0A4C1V8K1</accession>
<feature type="compositionally biased region" description="Basic and acidic residues" evidence="1">
    <location>
        <begin position="204"/>
        <end position="217"/>
    </location>
</feature>
<proteinExistence type="predicted"/>
<feature type="compositionally biased region" description="Basic and acidic residues" evidence="1">
    <location>
        <begin position="228"/>
        <end position="242"/>
    </location>
</feature>
<comment type="caution">
    <text evidence="2">The sequence shown here is derived from an EMBL/GenBank/DDBJ whole genome shotgun (WGS) entry which is preliminary data.</text>
</comment>